<evidence type="ECO:0000313" key="3">
    <source>
        <dbReference type="EMBL" id="KAG2386285.1"/>
    </source>
</evidence>
<keyword evidence="4" id="KW-1185">Reference proteome</keyword>
<dbReference type="RefSeq" id="XP_044550277.1">
    <property type="nucleotide sequence ID" value="XM_044692181.1"/>
</dbReference>
<organism evidence="3 4">
    <name type="scientific">Naegleria lovaniensis</name>
    <name type="common">Amoeba</name>
    <dbReference type="NCBI Taxonomy" id="51637"/>
    <lineage>
        <taxon>Eukaryota</taxon>
        <taxon>Discoba</taxon>
        <taxon>Heterolobosea</taxon>
        <taxon>Tetramitia</taxon>
        <taxon>Eutetramitia</taxon>
        <taxon>Vahlkampfiidae</taxon>
        <taxon>Naegleria</taxon>
    </lineage>
</organism>
<sequence>MNKAIGKLSRNRALFFCCDIQDRFRNLIHNFPSVLYVASTMNQASTMMNIPFICTEQYVKAFGKTCPEVNLPTSPKDDYYLFEKKKFSMLTDDVKKVLEKYPQRDQIVLFGIEAHVCVLQTALDLLEANKEVHILADGTSSQRSFDRSVAFERMRQSGAFISSCESALFQMMEGADYEKFKEVSALMNPKLSQLRPHPGEFNQ</sequence>
<comment type="caution">
    <text evidence="3">The sequence shown here is derived from an EMBL/GenBank/DDBJ whole genome shotgun (WGS) entry which is preliminary data.</text>
</comment>
<evidence type="ECO:0000256" key="1">
    <source>
        <dbReference type="ARBA" id="ARBA00006336"/>
    </source>
</evidence>
<dbReference type="EMBL" id="PYSW02000016">
    <property type="protein sequence ID" value="KAG2386285.1"/>
    <property type="molecule type" value="Genomic_DNA"/>
</dbReference>
<name>A0AA88GNZ9_NAELO</name>
<dbReference type="AlphaFoldDB" id="A0AA88GNZ9"/>
<dbReference type="PANTHER" id="PTHR14119:SF3">
    <property type="entry name" value="ISOCHORISMATASE DOMAIN-CONTAINING PROTEIN 2"/>
    <property type="match status" value="1"/>
</dbReference>
<dbReference type="Proteomes" id="UP000816034">
    <property type="component" value="Unassembled WGS sequence"/>
</dbReference>
<comment type="similarity">
    <text evidence="1">Belongs to the isochorismatase family.</text>
</comment>
<dbReference type="SUPFAM" id="SSF52499">
    <property type="entry name" value="Isochorismatase-like hydrolases"/>
    <property type="match status" value="1"/>
</dbReference>
<dbReference type="GeneID" id="68095186"/>
<dbReference type="Pfam" id="PF00857">
    <property type="entry name" value="Isochorismatase"/>
    <property type="match status" value="1"/>
</dbReference>
<dbReference type="InterPro" id="IPR000868">
    <property type="entry name" value="Isochorismatase-like_dom"/>
</dbReference>
<proteinExistence type="inferred from homology"/>
<gene>
    <name evidence="3" type="ORF">C9374_002731</name>
</gene>
<evidence type="ECO:0000313" key="4">
    <source>
        <dbReference type="Proteomes" id="UP000816034"/>
    </source>
</evidence>
<evidence type="ECO:0000259" key="2">
    <source>
        <dbReference type="Pfam" id="PF00857"/>
    </source>
</evidence>
<dbReference type="InterPro" id="IPR050993">
    <property type="entry name" value="Isochorismatase_domain"/>
</dbReference>
<dbReference type="InterPro" id="IPR036380">
    <property type="entry name" value="Isochorismatase-like_sf"/>
</dbReference>
<dbReference type="PANTHER" id="PTHR14119">
    <property type="entry name" value="HYDROLASE"/>
    <property type="match status" value="1"/>
</dbReference>
<dbReference type="Gene3D" id="3.40.50.850">
    <property type="entry name" value="Isochorismatase-like"/>
    <property type="match status" value="1"/>
</dbReference>
<feature type="domain" description="Isochorismatase-like" evidence="2">
    <location>
        <begin position="14"/>
        <end position="164"/>
    </location>
</feature>
<accession>A0AA88GNZ9</accession>
<reference evidence="3 4" key="1">
    <citation type="journal article" date="2018" name="BMC Genomics">
        <title>The genome of Naegleria lovaniensis, the basis for a comparative approach to unravel pathogenicity factors of the human pathogenic amoeba N. fowleri.</title>
        <authorList>
            <person name="Liechti N."/>
            <person name="Schurch N."/>
            <person name="Bruggmann R."/>
            <person name="Wittwer M."/>
        </authorList>
    </citation>
    <scope>NUCLEOTIDE SEQUENCE [LARGE SCALE GENOMIC DNA]</scope>
    <source>
        <strain evidence="3 4">ATCC 30569</strain>
    </source>
</reference>
<protein>
    <recommendedName>
        <fullName evidence="2">Isochorismatase-like domain-containing protein</fullName>
    </recommendedName>
</protein>